<protein>
    <submittedName>
        <fullName evidence="1">Uncharacterized protein</fullName>
    </submittedName>
</protein>
<accession>A0ACC0JEL3</accession>
<keyword evidence="2" id="KW-1185">Reference proteome</keyword>
<proteinExistence type="predicted"/>
<dbReference type="EMBL" id="CM046110">
    <property type="protein sequence ID" value="KAI8422527.1"/>
    <property type="molecule type" value="Genomic_DNA"/>
</dbReference>
<evidence type="ECO:0000313" key="2">
    <source>
        <dbReference type="Proteomes" id="UP001064048"/>
    </source>
</evidence>
<name>A0ACC0JEL3_CHOFU</name>
<sequence>MNNSVVSSEFSLEKWSVLLSDALQVEAEYAKIMMATFICIMFVLSLFGNGLTCYVIYNDKSMHTATNYYLFNLAVSDSILTFAIMSELVDETSASVYPYSEWVCQVQWFSVACLWNNTMLTMTALAVERYIAIWHPLKLKSTPVWRRMIKIIILLWLMAIAESVPEMLSVTLIKSRQTTVCFVVPTPLARIVNGVLAIVTFVIPLLIMTFVYARIVIKVNTRQIKLKLNVSSQKNNSGKVNKLMVAMTLSFVICWMPYFIERMLIAVLDPHKLLNLAEFWGFLVKLVIINGWISVVLNPILFSLVSTKFRRALKAFLVEAEEDAKATRIAYADAEVNGSGCEDRYSSSAIHKSTLAMKKGVQHTKNDTVIATGNSRNILNLFGNSLICCVIYSDKSMHTATNYYLFNLAASDIMLTFAITIEIFQHLIYQNSQLICLIQWFAVACLWNNSILTITALSVERYVAIWHPLLLKSTPVWQRVLKVISLLWLLAIMEALPELLTVNLIRTSESAVCFTIPSPLARILNGVLGILTFVLPLIIMVFVYSMIIFKVNIKQKKISSDNVFNHRDPRRRVNGLMIAMTVSFFVCWTPFFMARVLLCIADDEYLSYLAEWWTVVFKFININSWFSVVLNPILFSLMSSKFQKSLKHFWNSKIRRTPSV</sequence>
<comment type="caution">
    <text evidence="1">The sequence shown here is derived from an EMBL/GenBank/DDBJ whole genome shotgun (WGS) entry which is preliminary data.</text>
</comment>
<reference evidence="1 2" key="1">
    <citation type="journal article" date="2022" name="Genome Biol. Evol.">
        <title>The Spruce Budworm Genome: Reconstructing the Evolutionary History of Antifreeze Proteins.</title>
        <authorList>
            <person name="Beliveau C."/>
            <person name="Gagne P."/>
            <person name="Picq S."/>
            <person name="Vernygora O."/>
            <person name="Keeling C.I."/>
            <person name="Pinkney K."/>
            <person name="Doucet D."/>
            <person name="Wen F."/>
            <person name="Johnston J.S."/>
            <person name="Maaroufi H."/>
            <person name="Boyle B."/>
            <person name="Laroche J."/>
            <person name="Dewar K."/>
            <person name="Juretic N."/>
            <person name="Blackburn G."/>
            <person name="Nisole A."/>
            <person name="Brunet B."/>
            <person name="Brandao M."/>
            <person name="Lumley L."/>
            <person name="Duan J."/>
            <person name="Quan G."/>
            <person name="Lucarotti C.J."/>
            <person name="Roe A.D."/>
            <person name="Sperling F.A.H."/>
            <person name="Levesque R.C."/>
            <person name="Cusson M."/>
        </authorList>
    </citation>
    <scope>NUCLEOTIDE SEQUENCE [LARGE SCALE GENOMIC DNA]</scope>
    <source>
        <strain evidence="1">Glfc:IPQL:Cfum</strain>
    </source>
</reference>
<evidence type="ECO:0000313" key="1">
    <source>
        <dbReference type="EMBL" id="KAI8422527.1"/>
    </source>
</evidence>
<dbReference type="Proteomes" id="UP001064048">
    <property type="component" value="Chromosome 10"/>
</dbReference>
<gene>
    <name evidence="1" type="ORF">MSG28_006334</name>
</gene>
<organism evidence="1 2">
    <name type="scientific">Choristoneura fumiferana</name>
    <name type="common">Spruce budworm moth</name>
    <name type="synonym">Archips fumiferana</name>
    <dbReference type="NCBI Taxonomy" id="7141"/>
    <lineage>
        <taxon>Eukaryota</taxon>
        <taxon>Metazoa</taxon>
        <taxon>Ecdysozoa</taxon>
        <taxon>Arthropoda</taxon>
        <taxon>Hexapoda</taxon>
        <taxon>Insecta</taxon>
        <taxon>Pterygota</taxon>
        <taxon>Neoptera</taxon>
        <taxon>Endopterygota</taxon>
        <taxon>Lepidoptera</taxon>
        <taxon>Glossata</taxon>
        <taxon>Ditrysia</taxon>
        <taxon>Tortricoidea</taxon>
        <taxon>Tortricidae</taxon>
        <taxon>Tortricinae</taxon>
        <taxon>Choristoneura</taxon>
    </lineage>
</organism>